<geneLocation type="plasmid" evidence="2">
    <name>pMaq22A_3p DNA</name>
</geneLocation>
<evidence type="ECO:0000313" key="1">
    <source>
        <dbReference type="EMBL" id="BAQ50323.1"/>
    </source>
</evidence>
<dbReference type="KEGG" id="maqu:Maq22A_3p50365"/>
<organism evidence="1 2">
    <name type="scientific">Methylobacterium aquaticum</name>
    <dbReference type="NCBI Taxonomy" id="270351"/>
    <lineage>
        <taxon>Bacteria</taxon>
        <taxon>Pseudomonadati</taxon>
        <taxon>Pseudomonadota</taxon>
        <taxon>Alphaproteobacteria</taxon>
        <taxon>Hyphomicrobiales</taxon>
        <taxon>Methylobacteriaceae</taxon>
        <taxon>Methylobacterium</taxon>
    </lineage>
</organism>
<dbReference type="Proteomes" id="UP000061432">
    <property type="component" value="Plasmid pMaq22A_3p"/>
</dbReference>
<sequence length="152" mass="16914">MDNFLLPAQLQISLAEHEALITLRDALREERLPNDFKFDMSYGACGGDGCGTVGCIGGAVRLMCLTGSQHDIEGLHEPYRHDVRAAFSYVERSELHPTLAPLYYPHPEGSYPRPPFNIYTQADAARAITNYLTTGKPDWLNAASETLKPYLQ</sequence>
<reference evidence="1 2" key="1">
    <citation type="journal article" date="2015" name="Genome Announc.">
        <title>Complete Genome Sequence of Methylobacterium aquaticum Strain 22A, Isolated from Racomitrium japonicum Moss.</title>
        <authorList>
            <person name="Tani A."/>
            <person name="Ogura Y."/>
            <person name="Hayashi T."/>
            <person name="Kimbara K."/>
        </authorList>
    </citation>
    <scope>NUCLEOTIDE SEQUENCE [LARGE SCALE GENOMIC DNA]</scope>
    <source>
        <strain evidence="1 2">MA-22A</strain>
        <plasmid evidence="2">Plasmid pMaq22A_3p DNA</plasmid>
    </source>
</reference>
<dbReference type="RefSeq" id="WP_060851368.1">
    <property type="nucleotide sequence ID" value="NZ_AP014707.1"/>
</dbReference>
<dbReference type="EMBL" id="AP014707">
    <property type="protein sequence ID" value="BAQ50323.1"/>
    <property type="molecule type" value="Genomic_DNA"/>
</dbReference>
<reference evidence="2" key="2">
    <citation type="submission" date="2015-01" db="EMBL/GenBank/DDBJ databases">
        <title>Complete genome sequence of Methylobacterium aquaticum strain 22A.</title>
        <authorList>
            <person name="Tani A."/>
            <person name="Ogura Y."/>
            <person name="Hayashi T."/>
        </authorList>
    </citation>
    <scope>NUCLEOTIDE SEQUENCE [LARGE SCALE GENOMIC DNA]</scope>
    <source>
        <strain evidence="2">MA-22A</strain>
        <plasmid evidence="2">Plasmid pMaq22A_3p DNA</plasmid>
    </source>
</reference>
<dbReference type="OrthoDB" id="8448955at2"/>
<accession>A0A0C6FPW1</accession>
<name>A0A0C6FPW1_9HYPH</name>
<gene>
    <name evidence="1" type="ORF">Maq22A_3p50365</name>
</gene>
<dbReference type="PATRIC" id="fig|270351.10.peg.7510"/>
<protein>
    <submittedName>
        <fullName evidence="1">Uncharacterized protein</fullName>
    </submittedName>
</protein>
<dbReference type="AlphaFoldDB" id="A0A0C6FPW1"/>
<proteinExistence type="predicted"/>
<keyword evidence="1" id="KW-0614">Plasmid</keyword>
<evidence type="ECO:0000313" key="2">
    <source>
        <dbReference type="Proteomes" id="UP000061432"/>
    </source>
</evidence>